<dbReference type="AlphaFoldDB" id="A0A0E9UHC8"/>
<sequence length="52" mass="5724">MSLSDIPIECKLFHQHILIYSRGRKHGKKGMASKHAFAASAVRSCSLKAQSP</sequence>
<reference evidence="1" key="2">
    <citation type="journal article" date="2015" name="Fish Shellfish Immunol.">
        <title>Early steps in the European eel (Anguilla anguilla)-Vibrio vulnificus interaction in the gills: Role of the RtxA13 toxin.</title>
        <authorList>
            <person name="Callol A."/>
            <person name="Pajuelo D."/>
            <person name="Ebbesson L."/>
            <person name="Teles M."/>
            <person name="MacKenzie S."/>
            <person name="Amaro C."/>
        </authorList>
    </citation>
    <scope>NUCLEOTIDE SEQUENCE</scope>
</reference>
<protein>
    <submittedName>
        <fullName evidence="1">Uncharacterized protein</fullName>
    </submittedName>
</protein>
<accession>A0A0E9UHC8</accession>
<evidence type="ECO:0000313" key="1">
    <source>
        <dbReference type="EMBL" id="JAH64645.1"/>
    </source>
</evidence>
<dbReference type="EMBL" id="GBXM01043932">
    <property type="protein sequence ID" value="JAH64645.1"/>
    <property type="molecule type" value="Transcribed_RNA"/>
</dbReference>
<reference evidence="1" key="1">
    <citation type="submission" date="2014-11" db="EMBL/GenBank/DDBJ databases">
        <authorList>
            <person name="Amaro Gonzalez C."/>
        </authorList>
    </citation>
    <scope>NUCLEOTIDE SEQUENCE</scope>
</reference>
<name>A0A0E9UHC8_ANGAN</name>
<organism evidence="1">
    <name type="scientific">Anguilla anguilla</name>
    <name type="common">European freshwater eel</name>
    <name type="synonym">Muraena anguilla</name>
    <dbReference type="NCBI Taxonomy" id="7936"/>
    <lineage>
        <taxon>Eukaryota</taxon>
        <taxon>Metazoa</taxon>
        <taxon>Chordata</taxon>
        <taxon>Craniata</taxon>
        <taxon>Vertebrata</taxon>
        <taxon>Euteleostomi</taxon>
        <taxon>Actinopterygii</taxon>
        <taxon>Neopterygii</taxon>
        <taxon>Teleostei</taxon>
        <taxon>Anguilliformes</taxon>
        <taxon>Anguillidae</taxon>
        <taxon>Anguilla</taxon>
    </lineage>
</organism>
<proteinExistence type="predicted"/>